<sequence>MDFLTPLLRVLGNLEEVSFVLKQALITPEYLIGEVPTRSGS</sequence>
<comment type="caution">
    <text evidence="1">The sequence shown here is derived from an EMBL/GenBank/DDBJ whole genome shotgun (WGS) entry which is preliminary data.</text>
</comment>
<dbReference type="Proteomes" id="UP000760860">
    <property type="component" value="Unassembled WGS sequence"/>
</dbReference>
<reference evidence="1" key="1">
    <citation type="submission" date="2018-05" db="EMBL/GenBank/DDBJ databases">
        <title>Effector identification in a new, highly contiguous assembly of the strawberry crown rot pathogen Phytophthora cactorum.</title>
        <authorList>
            <person name="Armitage A.D."/>
            <person name="Nellist C.F."/>
            <person name="Bates H."/>
            <person name="Vickerstaff R.J."/>
            <person name="Harrison R.J."/>
        </authorList>
    </citation>
    <scope>NUCLEOTIDE SEQUENCE</scope>
    <source>
        <strain evidence="1">P421</strain>
    </source>
</reference>
<dbReference type="AlphaFoldDB" id="A0A8T1H340"/>
<gene>
    <name evidence="1" type="ORF">PC129_g22396</name>
</gene>
<organism evidence="1 2">
    <name type="scientific">Phytophthora cactorum</name>
    <dbReference type="NCBI Taxonomy" id="29920"/>
    <lineage>
        <taxon>Eukaryota</taxon>
        <taxon>Sar</taxon>
        <taxon>Stramenopiles</taxon>
        <taxon>Oomycota</taxon>
        <taxon>Peronosporomycetes</taxon>
        <taxon>Peronosporales</taxon>
        <taxon>Peronosporaceae</taxon>
        <taxon>Phytophthora</taxon>
    </lineage>
</organism>
<name>A0A8T1H340_9STRA</name>
<accession>A0A8T1H340</accession>
<evidence type="ECO:0000313" key="2">
    <source>
        <dbReference type="Proteomes" id="UP000760860"/>
    </source>
</evidence>
<dbReference type="EMBL" id="RCMV01002068">
    <property type="protein sequence ID" value="KAG3204760.1"/>
    <property type="molecule type" value="Genomic_DNA"/>
</dbReference>
<proteinExistence type="predicted"/>
<protein>
    <submittedName>
        <fullName evidence="1">Uncharacterized protein</fullName>
    </submittedName>
</protein>
<evidence type="ECO:0000313" key="1">
    <source>
        <dbReference type="EMBL" id="KAG3204760.1"/>
    </source>
</evidence>